<evidence type="ECO:0000313" key="3">
    <source>
        <dbReference type="EMBL" id="KAJ9141057.1"/>
    </source>
</evidence>
<feature type="signal peptide" evidence="2">
    <location>
        <begin position="1"/>
        <end position="27"/>
    </location>
</feature>
<sequence>MEVIKEFRWALLVMMVLLLHGSWHSYGCWETERIALLQLQAHFNYSPQFYYNYYWGYYNYYSDDVKCCNWERVRCSAATGHVTQLLFWGIRGWNPFEHWYLNASLFLPFQRLKMLDLGYNNIAGCIKNEGFEKLSTLENLEFLNLGDNKFNTNILSSLSHLSSLKYLYLYENAMKGRIDIQGEYYYPSLSLCVSHNTQTVPLSLLFCI</sequence>
<gene>
    <name evidence="3" type="ORF">P3X46_031638</name>
</gene>
<evidence type="ECO:0008006" key="5">
    <source>
        <dbReference type="Google" id="ProtNLM"/>
    </source>
</evidence>
<evidence type="ECO:0000256" key="2">
    <source>
        <dbReference type="SAM" id="SignalP"/>
    </source>
</evidence>
<reference evidence="3" key="1">
    <citation type="journal article" date="2023" name="Plant Biotechnol. J.">
        <title>Chromosome-level wild Hevea brasiliensis genome provides new tools for genomic-assisted breeding and valuable loci to elevate rubber yield.</title>
        <authorList>
            <person name="Cheng H."/>
            <person name="Song X."/>
            <person name="Hu Y."/>
            <person name="Wu T."/>
            <person name="Yang Q."/>
            <person name="An Z."/>
            <person name="Feng S."/>
            <person name="Deng Z."/>
            <person name="Wu W."/>
            <person name="Zeng X."/>
            <person name="Tu M."/>
            <person name="Wang X."/>
            <person name="Huang H."/>
        </authorList>
    </citation>
    <scope>NUCLEOTIDE SEQUENCE</scope>
    <source>
        <strain evidence="3">MT/VB/25A 57/8</strain>
    </source>
</reference>
<dbReference type="InterPro" id="IPR032675">
    <property type="entry name" value="LRR_dom_sf"/>
</dbReference>
<name>A0ABQ9KMA7_HEVBR</name>
<dbReference type="SUPFAM" id="SSF52058">
    <property type="entry name" value="L domain-like"/>
    <property type="match status" value="1"/>
</dbReference>
<dbReference type="PANTHER" id="PTHR48060:SF17">
    <property type="entry name" value="LRR RECEPTOR-LIKE SERINE_THREONINE-PROTEIN KINASE IRK-RELATED"/>
    <property type="match status" value="1"/>
</dbReference>
<dbReference type="Proteomes" id="UP001174677">
    <property type="component" value="Chromosome 17"/>
</dbReference>
<keyword evidence="4" id="KW-1185">Reference proteome</keyword>
<accession>A0ABQ9KMA7</accession>
<dbReference type="Gene3D" id="3.80.10.10">
    <property type="entry name" value="Ribonuclease Inhibitor"/>
    <property type="match status" value="1"/>
</dbReference>
<comment type="caution">
    <text evidence="3">The sequence shown here is derived from an EMBL/GenBank/DDBJ whole genome shotgun (WGS) entry which is preliminary data.</text>
</comment>
<proteinExistence type="predicted"/>
<dbReference type="EMBL" id="JARPOI010000017">
    <property type="protein sequence ID" value="KAJ9141057.1"/>
    <property type="molecule type" value="Genomic_DNA"/>
</dbReference>
<dbReference type="PANTHER" id="PTHR48060">
    <property type="entry name" value="DNA DAMAGE-REPAIR/TOLERATION PROTEIN DRT100"/>
    <property type="match status" value="1"/>
</dbReference>
<evidence type="ECO:0000256" key="1">
    <source>
        <dbReference type="ARBA" id="ARBA00022729"/>
    </source>
</evidence>
<feature type="chain" id="PRO_5046538501" description="Leucine-rich repeat-containing N-terminal plant-type domain-containing protein" evidence="2">
    <location>
        <begin position="28"/>
        <end position="208"/>
    </location>
</feature>
<protein>
    <recommendedName>
        <fullName evidence="5">Leucine-rich repeat-containing N-terminal plant-type domain-containing protein</fullName>
    </recommendedName>
</protein>
<evidence type="ECO:0000313" key="4">
    <source>
        <dbReference type="Proteomes" id="UP001174677"/>
    </source>
</evidence>
<dbReference type="InterPro" id="IPR053211">
    <property type="entry name" value="DNA_repair-toleration"/>
</dbReference>
<organism evidence="3 4">
    <name type="scientific">Hevea brasiliensis</name>
    <name type="common">Para rubber tree</name>
    <name type="synonym">Siphonia brasiliensis</name>
    <dbReference type="NCBI Taxonomy" id="3981"/>
    <lineage>
        <taxon>Eukaryota</taxon>
        <taxon>Viridiplantae</taxon>
        <taxon>Streptophyta</taxon>
        <taxon>Embryophyta</taxon>
        <taxon>Tracheophyta</taxon>
        <taxon>Spermatophyta</taxon>
        <taxon>Magnoliopsida</taxon>
        <taxon>eudicotyledons</taxon>
        <taxon>Gunneridae</taxon>
        <taxon>Pentapetalae</taxon>
        <taxon>rosids</taxon>
        <taxon>fabids</taxon>
        <taxon>Malpighiales</taxon>
        <taxon>Euphorbiaceae</taxon>
        <taxon>Crotonoideae</taxon>
        <taxon>Micrandreae</taxon>
        <taxon>Hevea</taxon>
    </lineage>
</organism>
<keyword evidence="1 2" id="KW-0732">Signal</keyword>